<organism evidence="1">
    <name type="scientific">hydrocarbon metagenome</name>
    <dbReference type="NCBI Taxonomy" id="938273"/>
    <lineage>
        <taxon>unclassified sequences</taxon>
        <taxon>metagenomes</taxon>
        <taxon>ecological metagenomes</taxon>
    </lineage>
</organism>
<dbReference type="Pfam" id="PF07311">
    <property type="entry name" value="Dodecin"/>
    <property type="match status" value="1"/>
</dbReference>
<gene>
    <name evidence="1" type="ORF">ASZ90_020115</name>
</gene>
<dbReference type="PANTHER" id="PTHR39324:SF1">
    <property type="entry name" value="CALCIUM DODECIN"/>
    <property type="match status" value="1"/>
</dbReference>
<dbReference type="AlphaFoldDB" id="A0A0W8E2E2"/>
<sequence>MQVKVAEFVGESKKSWQHAIENAVTEASKSMDNITGVEVYNWTADCQDNKIVEYKANIKIAYTE</sequence>
<comment type="caution">
    <text evidence="1">The sequence shown here is derived from an EMBL/GenBank/DDBJ whole genome shotgun (WGS) entry which is preliminary data.</text>
</comment>
<proteinExistence type="predicted"/>
<dbReference type="InterPro" id="IPR036694">
    <property type="entry name" value="Dodecin-like_sf"/>
</dbReference>
<evidence type="ECO:0008006" key="2">
    <source>
        <dbReference type="Google" id="ProtNLM"/>
    </source>
</evidence>
<accession>A0A0W8E2E2</accession>
<dbReference type="InterPro" id="IPR025543">
    <property type="entry name" value="Dodecin-like"/>
</dbReference>
<dbReference type="PANTHER" id="PTHR39324">
    <property type="entry name" value="CALCIUM DODECIN"/>
    <property type="match status" value="1"/>
</dbReference>
<reference evidence="1" key="1">
    <citation type="journal article" date="2015" name="Proc. Natl. Acad. Sci. U.S.A.">
        <title>Networks of energetic and metabolic interactions define dynamics in microbial communities.</title>
        <authorList>
            <person name="Embree M."/>
            <person name="Liu J.K."/>
            <person name="Al-Bassam M.M."/>
            <person name="Zengler K."/>
        </authorList>
    </citation>
    <scope>NUCLEOTIDE SEQUENCE</scope>
</reference>
<name>A0A0W8E2E2_9ZZZZ</name>
<dbReference type="SUPFAM" id="SSF89807">
    <property type="entry name" value="Dodecin-like"/>
    <property type="match status" value="1"/>
</dbReference>
<dbReference type="InterPro" id="IPR009923">
    <property type="entry name" value="Dodecin"/>
</dbReference>
<dbReference type="Gene3D" id="3.30.1660.10">
    <property type="entry name" value="Flavin-binding protein dodecin"/>
    <property type="match status" value="1"/>
</dbReference>
<protein>
    <recommendedName>
        <fullName evidence="2">Dodecin</fullName>
    </recommendedName>
</protein>
<evidence type="ECO:0000313" key="1">
    <source>
        <dbReference type="EMBL" id="KUG02483.1"/>
    </source>
</evidence>
<dbReference type="EMBL" id="LNQE01001918">
    <property type="protein sequence ID" value="KUG02483.1"/>
    <property type="molecule type" value="Genomic_DNA"/>
</dbReference>